<dbReference type="Gene3D" id="3.90.180.10">
    <property type="entry name" value="Medium-chain alcohol dehydrogenases, catalytic domain"/>
    <property type="match status" value="1"/>
</dbReference>
<dbReference type="GO" id="GO:0003960">
    <property type="term" value="F:quinone reductase (NADPH) activity"/>
    <property type="evidence" value="ECO:0007669"/>
    <property type="project" value="TreeGrafter"/>
</dbReference>
<accession>A0A1M7S910</accession>
<feature type="domain" description="Enoyl reductase (ER)" evidence="3">
    <location>
        <begin position="11"/>
        <end position="308"/>
    </location>
</feature>
<dbReference type="RefSeq" id="WP_141242881.1">
    <property type="nucleotide sequence ID" value="NZ_FRDM01000002.1"/>
</dbReference>
<evidence type="ECO:0000256" key="1">
    <source>
        <dbReference type="ARBA" id="ARBA00022857"/>
    </source>
</evidence>
<dbReference type="AlphaFoldDB" id="A0A1M7S910"/>
<dbReference type="InterPro" id="IPR013154">
    <property type="entry name" value="ADH-like_N"/>
</dbReference>
<dbReference type="SUPFAM" id="SSF50129">
    <property type="entry name" value="GroES-like"/>
    <property type="match status" value="1"/>
</dbReference>
<dbReference type="OrthoDB" id="9801186at2"/>
<protein>
    <submittedName>
        <fullName evidence="4">NADPH:quinone reductase</fullName>
    </submittedName>
</protein>
<dbReference type="InterPro" id="IPR020843">
    <property type="entry name" value="ER"/>
</dbReference>
<proteinExistence type="predicted"/>
<evidence type="ECO:0000313" key="4">
    <source>
        <dbReference type="EMBL" id="SHN54930.1"/>
    </source>
</evidence>
<keyword evidence="2" id="KW-0560">Oxidoreductase</keyword>
<dbReference type="SMART" id="SM00829">
    <property type="entry name" value="PKS_ER"/>
    <property type="match status" value="1"/>
</dbReference>
<evidence type="ECO:0000256" key="2">
    <source>
        <dbReference type="ARBA" id="ARBA00023002"/>
    </source>
</evidence>
<dbReference type="Gene3D" id="3.40.50.720">
    <property type="entry name" value="NAD(P)-binding Rossmann-like Domain"/>
    <property type="match status" value="1"/>
</dbReference>
<dbReference type="InterPro" id="IPR036291">
    <property type="entry name" value="NAD(P)-bd_dom_sf"/>
</dbReference>
<dbReference type="Pfam" id="PF13602">
    <property type="entry name" value="ADH_zinc_N_2"/>
    <property type="match status" value="1"/>
</dbReference>
<gene>
    <name evidence="4" type="ORF">SAMN05660350_00524</name>
</gene>
<dbReference type="GO" id="GO:0005829">
    <property type="term" value="C:cytosol"/>
    <property type="evidence" value="ECO:0007669"/>
    <property type="project" value="TreeGrafter"/>
</dbReference>
<dbReference type="PANTHER" id="PTHR48106:SF13">
    <property type="entry name" value="QUINONE OXIDOREDUCTASE-RELATED"/>
    <property type="match status" value="1"/>
</dbReference>
<reference evidence="4 5" key="1">
    <citation type="submission" date="2016-12" db="EMBL/GenBank/DDBJ databases">
        <authorList>
            <person name="Song W.-J."/>
            <person name="Kurnit D.M."/>
        </authorList>
    </citation>
    <scope>NUCLEOTIDE SEQUENCE [LARGE SCALE GENOMIC DNA]</scope>
    <source>
        <strain evidence="4 5">DSM 43162</strain>
    </source>
</reference>
<evidence type="ECO:0000259" key="3">
    <source>
        <dbReference type="SMART" id="SM00829"/>
    </source>
</evidence>
<dbReference type="SUPFAM" id="SSF51735">
    <property type="entry name" value="NAD(P)-binding Rossmann-fold domains"/>
    <property type="match status" value="1"/>
</dbReference>
<name>A0A1M7S910_9ACTN</name>
<keyword evidence="1" id="KW-0521">NADP</keyword>
<dbReference type="Proteomes" id="UP000184428">
    <property type="component" value="Unassembled WGS sequence"/>
</dbReference>
<organism evidence="4 5">
    <name type="scientific">Geodermatophilus obscurus</name>
    <dbReference type="NCBI Taxonomy" id="1861"/>
    <lineage>
        <taxon>Bacteria</taxon>
        <taxon>Bacillati</taxon>
        <taxon>Actinomycetota</taxon>
        <taxon>Actinomycetes</taxon>
        <taxon>Geodermatophilales</taxon>
        <taxon>Geodermatophilaceae</taxon>
        <taxon>Geodermatophilus</taxon>
    </lineage>
</organism>
<evidence type="ECO:0000313" key="5">
    <source>
        <dbReference type="Proteomes" id="UP000184428"/>
    </source>
</evidence>
<dbReference type="Pfam" id="PF08240">
    <property type="entry name" value="ADH_N"/>
    <property type="match status" value="1"/>
</dbReference>
<dbReference type="CDD" id="cd05289">
    <property type="entry name" value="MDR_like_2"/>
    <property type="match status" value="1"/>
</dbReference>
<dbReference type="EMBL" id="FRDM01000002">
    <property type="protein sequence ID" value="SHN54930.1"/>
    <property type="molecule type" value="Genomic_DNA"/>
</dbReference>
<dbReference type="GO" id="GO:0035925">
    <property type="term" value="F:mRNA 3'-UTR AU-rich region binding"/>
    <property type="evidence" value="ECO:0007669"/>
    <property type="project" value="TreeGrafter"/>
</dbReference>
<dbReference type="InterPro" id="IPR011032">
    <property type="entry name" value="GroES-like_sf"/>
</dbReference>
<dbReference type="GO" id="GO:0070402">
    <property type="term" value="F:NADPH binding"/>
    <property type="evidence" value="ECO:0007669"/>
    <property type="project" value="TreeGrafter"/>
</dbReference>
<dbReference type="PANTHER" id="PTHR48106">
    <property type="entry name" value="QUINONE OXIDOREDUCTASE PIG3-RELATED"/>
    <property type="match status" value="1"/>
</dbReference>
<sequence length="310" mass="30781">MTRVVLATAYGGPEVLAVVDRPVGDPGPGQARVEVRAAGVNPADWKSYTGAFGTDPAALPKRLGFEVSGVVTAAGPDVGLAVGDEVIGFRVSGGYADELVVPASALVPKPASLGWAPAAGLMLTGATAVHALTATGVGRGDTVLVHGAAGGVGLMAVQLAALRSARVVGTVGGHGADLVRRFGAEPVRYGDGLAGRVRELAPGGVDAALDLVGTDEAVDVSLELVADRQRIATVAAFGRASADGIRALGGGPGADRGTELRDAARLDLAEAAGAGRLEVVVAGTFPLEDVAAAHRQGMAGHTHGKLVLVP</sequence>